<feature type="compositionally biased region" description="Basic residues" evidence="1">
    <location>
        <begin position="57"/>
        <end position="68"/>
    </location>
</feature>
<geneLocation type="plasmid" evidence="2">
    <name>pECOH45</name>
</geneLocation>
<accession>A0AAI9EKN4</accession>
<keyword evidence="2" id="KW-0614">Plasmid</keyword>
<gene>
    <name evidence="2" type="ORF">PECOH45_0043</name>
</gene>
<dbReference type="AlphaFoldDB" id="A0AAI9EKN4"/>
<organism evidence="2">
    <name type="scientific">Escherichia coli</name>
    <dbReference type="NCBI Taxonomy" id="562"/>
    <lineage>
        <taxon>Bacteria</taxon>
        <taxon>Pseudomonadati</taxon>
        <taxon>Pseudomonadota</taxon>
        <taxon>Gammaproteobacteria</taxon>
        <taxon>Enterobacterales</taxon>
        <taxon>Enterobacteriaceae</taxon>
        <taxon>Escherichia</taxon>
    </lineage>
</organism>
<reference evidence="2" key="1">
    <citation type="submission" date="2013-10" db="EMBL/GenBank/DDBJ databases">
        <title>Complete genome of the IncI1 plasmid pECOH45.</title>
        <authorList>
            <person name="Falgenhauer L."/>
            <person name="Schmiedel J."/>
            <person name="Yao Y."/>
            <person name="Fritzenwanker M."/>
            <person name="Ghosh H."/>
            <person name="Imirzalioglu C."/>
            <person name="Chakraborty T."/>
        </authorList>
    </citation>
    <scope>NUCLEOTIDE SEQUENCE</scope>
    <source>
        <strain evidence="2">H45</strain>
        <plasmid evidence="2">pECOH45</plasmid>
    </source>
</reference>
<proteinExistence type="predicted"/>
<protein>
    <submittedName>
        <fullName evidence="2">Uncharacterized protein</fullName>
    </submittedName>
</protein>
<sequence>MQGRKGSRSLTHTADGSCRVRPRNLSGRTTGKSRQTGRRDRVTAAAKRTLASLPARLRWRHGTARTRR</sequence>
<feature type="region of interest" description="Disordered" evidence="1">
    <location>
        <begin position="1"/>
        <end position="68"/>
    </location>
</feature>
<name>A0AAI9EKN4_ECOLX</name>
<evidence type="ECO:0000256" key="1">
    <source>
        <dbReference type="SAM" id="MobiDB-lite"/>
    </source>
</evidence>
<dbReference type="EMBL" id="HG796217">
    <property type="protein sequence ID" value="CDL63704.1"/>
    <property type="molecule type" value="Genomic_DNA"/>
</dbReference>
<evidence type="ECO:0000313" key="2">
    <source>
        <dbReference type="EMBL" id="CDL63704.1"/>
    </source>
</evidence>